<dbReference type="EMBL" id="RJKX01000011">
    <property type="protein sequence ID" value="ROQ01920.1"/>
    <property type="molecule type" value="Genomic_DNA"/>
</dbReference>
<dbReference type="InterPro" id="IPR000515">
    <property type="entry name" value="MetI-like"/>
</dbReference>
<dbReference type="PANTHER" id="PTHR43357:SF4">
    <property type="entry name" value="INNER MEMBRANE ABC TRANSPORTER PERMEASE PROTEIN YDCV"/>
    <property type="match status" value="1"/>
</dbReference>
<evidence type="ECO:0000313" key="10">
    <source>
        <dbReference type="EMBL" id="ROQ01920.1"/>
    </source>
</evidence>
<dbReference type="GO" id="GO:0005886">
    <property type="term" value="C:plasma membrane"/>
    <property type="evidence" value="ECO:0007669"/>
    <property type="project" value="UniProtKB-SubCell"/>
</dbReference>
<dbReference type="OrthoDB" id="7268769at2"/>
<dbReference type="InterPro" id="IPR035906">
    <property type="entry name" value="MetI-like_sf"/>
</dbReference>
<keyword evidence="6 8" id="KW-1133">Transmembrane helix</keyword>
<comment type="subcellular location">
    <subcellularLocation>
        <location evidence="1">Cell inner membrane</location>
        <topology evidence="1">Multi-pass membrane protein</topology>
    </subcellularLocation>
    <subcellularLocation>
        <location evidence="8">Cell membrane</location>
        <topology evidence="8">Multi-pass membrane protein</topology>
    </subcellularLocation>
</comment>
<evidence type="ECO:0000256" key="7">
    <source>
        <dbReference type="ARBA" id="ARBA00023136"/>
    </source>
</evidence>
<evidence type="ECO:0000256" key="5">
    <source>
        <dbReference type="ARBA" id="ARBA00022692"/>
    </source>
</evidence>
<dbReference type="CDD" id="cd06261">
    <property type="entry name" value="TM_PBP2"/>
    <property type="match status" value="1"/>
</dbReference>
<keyword evidence="3" id="KW-1003">Cell membrane</keyword>
<evidence type="ECO:0000256" key="1">
    <source>
        <dbReference type="ARBA" id="ARBA00004429"/>
    </source>
</evidence>
<sequence length="274" mass="28966">MGNSNDTAGQRVARLWLWLHLALVMLFLLAPIVAIAPLSFSAGSFLQYPLPGLSLRWYVDFFTSAFWLPALGNSIIVAIPSTLLATVLGTLAAIGLWLAPFPLRGLVTAALMTPMVMPIIVVAVGVYFAFAAAGLANSYLGLILAHTALGAPFVVVTVQATLAGFDRTLMRAGASLGAGPWTVFRRVMLPLVVPGVASGALFAFATSFDEVVVAFFLAGAGQRTLPRQMFAGINENISLTIAAAATMLVLMSVALMAAVEYLRRRGERLRRGAA</sequence>
<protein>
    <submittedName>
        <fullName evidence="10">Putative spermidine/putrescine transport system permease protein</fullName>
    </submittedName>
</protein>
<keyword evidence="11" id="KW-1185">Reference proteome</keyword>
<dbReference type="SUPFAM" id="SSF161098">
    <property type="entry name" value="MetI-like"/>
    <property type="match status" value="1"/>
</dbReference>
<proteinExistence type="inferred from homology"/>
<comment type="similarity">
    <text evidence="8">Belongs to the binding-protein-dependent transport system permease family.</text>
</comment>
<keyword evidence="7 8" id="KW-0472">Membrane</keyword>
<gene>
    <name evidence="10" type="ORF">EDC65_1107</name>
</gene>
<organism evidence="10 11">
    <name type="scientific">Stella humosa</name>
    <dbReference type="NCBI Taxonomy" id="94"/>
    <lineage>
        <taxon>Bacteria</taxon>
        <taxon>Pseudomonadati</taxon>
        <taxon>Pseudomonadota</taxon>
        <taxon>Alphaproteobacteria</taxon>
        <taxon>Rhodospirillales</taxon>
        <taxon>Stellaceae</taxon>
        <taxon>Stella</taxon>
    </lineage>
</organism>
<dbReference type="Gene3D" id="1.10.3720.10">
    <property type="entry name" value="MetI-like"/>
    <property type="match status" value="1"/>
</dbReference>
<feature type="transmembrane region" description="Helical" evidence="8">
    <location>
        <begin position="191"/>
        <end position="217"/>
    </location>
</feature>
<dbReference type="PROSITE" id="PS50928">
    <property type="entry name" value="ABC_TM1"/>
    <property type="match status" value="1"/>
</dbReference>
<accession>A0A3N1MH08</accession>
<evidence type="ECO:0000313" key="11">
    <source>
        <dbReference type="Proteomes" id="UP000278222"/>
    </source>
</evidence>
<dbReference type="Proteomes" id="UP000278222">
    <property type="component" value="Unassembled WGS sequence"/>
</dbReference>
<feature type="domain" description="ABC transmembrane type-1" evidence="9">
    <location>
        <begin position="71"/>
        <end position="259"/>
    </location>
</feature>
<keyword evidence="5 8" id="KW-0812">Transmembrane</keyword>
<evidence type="ECO:0000259" key="9">
    <source>
        <dbReference type="PROSITE" id="PS50928"/>
    </source>
</evidence>
<evidence type="ECO:0000256" key="8">
    <source>
        <dbReference type="RuleBase" id="RU363032"/>
    </source>
</evidence>
<name>A0A3N1MH08_9PROT</name>
<feature type="transmembrane region" description="Helical" evidence="8">
    <location>
        <begin position="139"/>
        <end position="162"/>
    </location>
</feature>
<dbReference type="AlphaFoldDB" id="A0A3N1MH08"/>
<evidence type="ECO:0000256" key="6">
    <source>
        <dbReference type="ARBA" id="ARBA00022989"/>
    </source>
</evidence>
<reference evidence="10 11" key="1">
    <citation type="submission" date="2018-11" db="EMBL/GenBank/DDBJ databases">
        <title>Genomic Encyclopedia of Type Strains, Phase IV (KMG-IV): sequencing the most valuable type-strain genomes for metagenomic binning, comparative biology and taxonomic classification.</title>
        <authorList>
            <person name="Goeker M."/>
        </authorList>
    </citation>
    <scope>NUCLEOTIDE SEQUENCE [LARGE SCALE GENOMIC DNA]</scope>
    <source>
        <strain evidence="10 11">DSM 5900</strain>
    </source>
</reference>
<evidence type="ECO:0000256" key="2">
    <source>
        <dbReference type="ARBA" id="ARBA00022448"/>
    </source>
</evidence>
<evidence type="ECO:0000256" key="4">
    <source>
        <dbReference type="ARBA" id="ARBA00022519"/>
    </source>
</evidence>
<evidence type="ECO:0000256" key="3">
    <source>
        <dbReference type="ARBA" id="ARBA00022475"/>
    </source>
</evidence>
<feature type="transmembrane region" description="Helical" evidence="8">
    <location>
        <begin position="21"/>
        <end position="46"/>
    </location>
</feature>
<dbReference type="RefSeq" id="WP_123688628.1">
    <property type="nucleotide sequence ID" value="NZ_AP019700.1"/>
</dbReference>
<comment type="caution">
    <text evidence="10">The sequence shown here is derived from an EMBL/GenBank/DDBJ whole genome shotgun (WGS) entry which is preliminary data.</text>
</comment>
<dbReference type="PANTHER" id="PTHR43357">
    <property type="entry name" value="INNER MEMBRANE ABC TRANSPORTER PERMEASE PROTEIN YDCV"/>
    <property type="match status" value="1"/>
</dbReference>
<keyword evidence="2 8" id="KW-0813">Transport</keyword>
<keyword evidence="4" id="KW-0997">Cell inner membrane</keyword>
<feature type="transmembrane region" description="Helical" evidence="8">
    <location>
        <begin position="237"/>
        <end position="262"/>
    </location>
</feature>
<dbReference type="Pfam" id="PF00528">
    <property type="entry name" value="BPD_transp_1"/>
    <property type="match status" value="1"/>
</dbReference>
<feature type="transmembrane region" description="Helical" evidence="8">
    <location>
        <begin position="106"/>
        <end position="133"/>
    </location>
</feature>
<dbReference type="GO" id="GO:0055085">
    <property type="term" value="P:transmembrane transport"/>
    <property type="evidence" value="ECO:0007669"/>
    <property type="project" value="InterPro"/>
</dbReference>
<feature type="transmembrane region" description="Helical" evidence="8">
    <location>
        <begin position="66"/>
        <end position="99"/>
    </location>
</feature>